<evidence type="ECO:0000313" key="7">
    <source>
        <dbReference type="Proteomes" id="UP001151234"/>
    </source>
</evidence>
<protein>
    <submittedName>
        <fullName evidence="6">Isoprenylcysteine carboxylmethyltransferase family protein</fullName>
    </submittedName>
</protein>
<dbReference type="Proteomes" id="UP001151234">
    <property type="component" value="Unassembled WGS sequence"/>
</dbReference>
<feature type="transmembrane region" description="Helical" evidence="5">
    <location>
        <begin position="30"/>
        <end position="47"/>
    </location>
</feature>
<sequence length="153" mass="17085">MPKGMNMLSLLVLFSMLLMIGLTFYVQQPIIPQLVSLVMLIASALLFRATIRESSKAGLLAAFDEKLPGSLLMTGPYSVVRHPFYSSYLLLWSGWAIGTWSPWSLVPLTAIIITYWVAAKGEEQKFASTAMAEEYAQYKARTGRFIPRIFGRG</sequence>
<dbReference type="PANTHER" id="PTHR43847:SF1">
    <property type="entry name" value="BLL3993 PROTEIN"/>
    <property type="match status" value="1"/>
</dbReference>
<reference evidence="6" key="1">
    <citation type="submission" date="2022-11" db="EMBL/GenBank/DDBJ databases">
        <title>Draft genome sequence of Hoeflea poritis E7-10 and Hoeflea prorocentri PM5-8, separated from scleractinian coral Porites lutea and marine dinoflagellate.</title>
        <authorList>
            <person name="Zhang G."/>
            <person name="Wei Q."/>
            <person name="Cai L."/>
        </authorList>
    </citation>
    <scope>NUCLEOTIDE SEQUENCE</scope>
    <source>
        <strain evidence="6">PM5-8</strain>
    </source>
</reference>
<keyword evidence="2 5" id="KW-0812">Transmembrane</keyword>
<dbReference type="InterPro" id="IPR052527">
    <property type="entry name" value="Metal_cation-efflux_comp"/>
</dbReference>
<keyword evidence="7" id="KW-1185">Reference proteome</keyword>
<keyword evidence="4 5" id="KW-0472">Membrane</keyword>
<gene>
    <name evidence="6" type="ORF">OQ273_00320</name>
</gene>
<proteinExistence type="predicted"/>
<dbReference type="InterPro" id="IPR007318">
    <property type="entry name" value="Phopholipid_MeTrfase"/>
</dbReference>
<dbReference type="Gene3D" id="1.20.120.1630">
    <property type="match status" value="1"/>
</dbReference>
<keyword evidence="3 5" id="KW-1133">Transmembrane helix</keyword>
<evidence type="ECO:0000256" key="1">
    <source>
        <dbReference type="ARBA" id="ARBA00004127"/>
    </source>
</evidence>
<dbReference type="GO" id="GO:0012505">
    <property type="term" value="C:endomembrane system"/>
    <property type="evidence" value="ECO:0007669"/>
    <property type="project" value="UniProtKB-SubCell"/>
</dbReference>
<name>A0A9X3UDC2_9HYPH</name>
<dbReference type="Pfam" id="PF04191">
    <property type="entry name" value="PEMT"/>
    <property type="match status" value="1"/>
</dbReference>
<evidence type="ECO:0000256" key="2">
    <source>
        <dbReference type="ARBA" id="ARBA00022692"/>
    </source>
</evidence>
<accession>A0A9X3UDC2</accession>
<dbReference type="AlphaFoldDB" id="A0A9X3UDC2"/>
<organism evidence="6 7">
    <name type="scientific">Hoeflea prorocentri</name>
    <dbReference type="NCBI Taxonomy" id="1922333"/>
    <lineage>
        <taxon>Bacteria</taxon>
        <taxon>Pseudomonadati</taxon>
        <taxon>Pseudomonadota</taxon>
        <taxon>Alphaproteobacteria</taxon>
        <taxon>Hyphomicrobiales</taxon>
        <taxon>Rhizobiaceae</taxon>
        <taxon>Hoeflea</taxon>
    </lineage>
</organism>
<dbReference type="EMBL" id="JAPJZI010000001">
    <property type="protein sequence ID" value="MDA5397002.1"/>
    <property type="molecule type" value="Genomic_DNA"/>
</dbReference>
<evidence type="ECO:0000256" key="5">
    <source>
        <dbReference type="SAM" id="Phobius"/>
    </source>
</evidence>
<evidence type="ECO:0000313" key="6">
    <source>
        <dbReference type="EMBL" id="MDA5397002.1"/>
    </source>
</evidence>
<dbReference type="PANTHER" id="PTHR43847">
    <property type="entry name" value="BLL3993 PROTEIN"/>
    <property type="match status" value="1"/>
</dbReference>
<evidence type="ECO:0000256" key="4">
    <source>
        <dbReference type="ARBA" id="ARBA00023136"/>
    </source>
</evidence>
<comment type="subcellular location">
    <subcellularLocation>
        <location evidence="1">Endomembrane system</location>
        <topology evidence="1">Multi-pass membrane protein</topology>
    </subcellularLocation>
</comment>
<evidence type="ECO:0000256" key="3">
    <source>
        <dbReference type="ARBA" id="ARBA00022989"/>
    </source>
</evidence>
<comment type="caution">
    <text evidence="6">The sequence shown here is derived from an EMBL/GenBank/DDBJ whole genome shotgun (WGS) entry which is preliminary data.</text>
</comment>
<feature type="transmembrane region" description="Helical" evidence="5">
    <location>
        <begin position="7"/>
        <end position="24"/>
    </location>
</feature>